<keyword evidence="3" id="KW-1185">Reference proteome</keyword>
<feature type="transmembrane region" description="Helical" evidence="1">
    <location>
        <begin position="36"/>
        <end position="54"/>
    </location>
</feature>
<dbReference type="EMBL" id="JACSQD010000001">
    <property type="protein sequence ID" value="MBD7994398.1"/>
    <property type="molecule type" value="Genomic_DNA"/>
</dbReference>
<evidence type="ECO:0000313" key="2">
    <source>
        <dbReference type="EMBL" id="MBD7994398.1"/>
    </source>
</evidence>
<feature type="transmembrane region" description="Helical" evidence="1">
    <location>
        <begin position="130"/>
        <end position="148"/>
    </location>
</feature>
<dbReference type="InterPro" id="IPR049500">
    <property type="entry name" value="Peptidase_M50B-like"/>
</dbReference>
<comment type="caution">
    <text evidence="2">The sequence shown here is derived from an EMBL/GenBank/DDBJ whole genome shotgun (WGS) entry which is preliminary data.</text>
</comment>
<accession>A0ABR8UPG3</accession>
<sequence>MTGAGVSGDGAGWLAELWARITGGFMRTGGLEASPWILLALAAGAAFLTIPRATWRWFGLYVTFVHELGHAFAALMAGHRISGIELRFDHSGQMRSLGRGGFGAVWAGFWGYPVPAVTGLALIWAASQGWATAALSLGVLILAAALLFIRNLQGLTIAAGCAAAAVLLVWFVPAEQVAYAVLTLGIALLAGAVRDWLNLLSVHTRRRHALSSSDAWILAQPSGIPALVWLTAFALVITACAAGSLWLLLPA</sequence>
<protein>
    <submittedName>
        <fullName evidence="2">M50 family metallopeptidase</fullName>
    </submittedName>
</protein>
<keyword evidence="1" id="KW-0472">Membrane</keyword>
<dbReference type="Proteomes" id="UP000609874">
    <property type="component" value="Unassembled WGS sequence"/>
</dbReference>
<feature type="transmembrane region" description="Helical" evidence="1">
    <location>
        <begin position="178"/>
        <end position="197"/>
    </location>
</feature>
<organism evidence="2 3">
    <name type="scientific">Arthrobacter gallicola</name>
    <dbReference type="NCBI Taxonomy" id="2762225"/>
    <lineage>
        <taxon>Bacteria</taxon>
        <taxon>Bacillati</taxon>
        <taxon>Actinomycetota</taxon>
        <taxon>Actinomycetes</taxon>
        <taxon>Micrococcales</taxon>
        <taxon>Micrococcaceae</taxon>
        <taxon>Arthrobacter</taxon>
    </lineage>
</organism>
<evidence type="ECO:0000256" key="1">
    <source>
        <dbReference type="SAM" id="Phobius"/>
    </source>
</evidence>
<evidence type="ECO:0000313" key="3">
    <source>
        <dbReference type="Proteomes" id="UP000609874"/>
    </source>
</evidence>
<feature type="transmembrane region" description="Helical" evidence="1">
    <location>
        <begin position="102"/>
        <end position="124"/>
    </location>
</feature>
<keyword evidence="1" id="KW-1133">Transmembrane helix</keyword>
<keyword evidence="1" id="KW-0812">Transmembrane</keyword>
<feature type="transmembrane region" description="Helical" evidence="1">
    <location>
        <begin position="226"/>
        <end position="249"/>
    </location>
</feature>
<reference evidence="2 3" key="1">
    <citation type="submission" date="2020-08" db="EMBL/GenBank/DDBJ databases">
        <title>A Genomic Blueprint of the Chicken Gut Microbiome.</title>
        <authorList>
            <person name="Gilroy R."/>
            <person name="Ravi A."/>
            <person name="Getino M."/>
            <person name="Pursley I."/>
            <person name="Horton D.L."/>
            <person name="Alikhan N.-F."/>
            <person name="Baker D."/>
            <person name="Gharbi K."/>
            <person name="Hall N."/>
            <person name="Watson M."/>
            <person name="Adriaenssens E.M."/>
            <person name="Foster-Nyarko E."/>
            <person name="Jarju S."/>
            <person name="Secka A."/>
            <person name="Antonio M."/>
            <person name="Oren A."/>
            <person name="Chaudhuri R."/>
            <person name="La Ragione R.M."/>
            <person name="Hildebrand F."/>
            <person name="Pallen M.J."/>
        </authorList>
    </citation>
    <scope>NUCLEOTIDE SEQUENCE [LARGE SCALE GENOMIC DNA]</scope>
    <source>
        <strain evidence="2 3">Sa2CUA1</strain>
    </source>
</reference>
<name>A0ABR8UPG3_9MICC</name>
<feature type="transmembrane region" description="Helical" evidence="1">
    <location>
        <begin position="155"/>
        <end position="172"/>
    </location>
</feature>
<gene>
    <name evidence="2" type="ORF">H9639_03710</name>
</gene>
<dbReference type="Pfam" id="PF13398">
    <property type="entry name" value="Peptidase_M50B"/>
    <property type="match status" value="1"/>
</dbReference>
<proteinExistence type="predicted"/>